<gene>
    <name evidence="1" type="ORF">CPELLU_LOCUS18182</name>
</gene>
<feature type="non-terminal residue" evidence="1">
    <location>
        <position position="1"/>
    </location>
</feature>
<organism evidence="1 2">
    <name type="scientific">Cetraspora pellucida</name>
    <dbReference type="NCBI Taxonomy" id="1433469"/>
    <lineage>
        <taxon>Eukaryota</taxon>
        <taxon>Fungi</taxon>
        <taxon>Fungi incertae sedis</taxon>
        <taxon>Mucoromycota</taxon>
        <taxon>Glomeromycotina</taxon>
        <taxon>Glomeromycetes</taxon>
        <taxon>Diversisporales</taxon>
        <taxon>Gigasporaceae</taxon>
        <taxon>Cetraspora</taxon>
    </lineage>
</organism>
<name>A0A9N9PDE3_9GLOM</name>
<evidence type="ECO:0000313" key="2">
    <source>
        <dbReference type="Proteomes" id="UP000789759"/>
    </source>
</evidence>
<dbReference type="Proteomes" id="UP000789759">
    <property type="component" value="Unassembled WGS sequence"/>
</dbReference>
<dbReference type="AlphaFoldDB" id="A0A9N9PDE3"/>
<evidence type="ECO:0000313" key="1">
    <source>
        <dbReference type="EMBL" id="CAG8806188.1"/>
    </source>
</evidence>
<keyword evidence="2" id="KW-1185">Reference proteome</keyword>
<accession>A0A9N9PDE3</accession>
<sequence>YEKDQISVNNEISLDNITSDYSTTLLIEEIIDLGIKNSESSVVETAYTISPTDLDYDPYDVLNNFLKHEKQNE</sequence>
<reference evidence="1" key="1">
    <citation type="submission" date="2021-06" db="EMBL/GenBank/DDBJ databases">
        <authorList>
            <person name="Kallberg Y."/>
            <person name="Tangrot J."/>
            <person name="Rosling A."/>
        </authorList>
    </citation>
    <scope>NUCLEOTIDE SEQUENCE</scope>
    <source>
        <strain evidence="1">FL966</strain>
    </source>
</reference>
<dbReference type="OrthoDB" id="2364974at2759"/>
<proteinExistence type="predicted"/>
<protein>
    <submittedName>
        <fullName evidence="1">7419_t:CDS:1</fullName>
    </submittedName>
</protein>
<comment type="caution">
    <text evidence="1">The sequence shown here is derived from an EMBL/GenBank/DDBJ whole genome shotgun (WGS) entry which is preliminary data.</text>
</comment>
<dbReference type="EMBL" id="CAJVQA010034740">
    <property type="protein sequence ID" value="CAG8806188.1"/>
    <property type="molecule type" value="Genomic_DNA"/>
</dbReference>